<name>A0ABR8BUP5_APHFL</name>
<accession>A0ABR8BUP5</accession>
<sequence length="52" mass="5880">MGEVGEKEFSQLPITNYQLPITNYQLPITHYPLPLSDLAVMTSVGRRTFSPK</sequence>
<gene>
    <name evidence="1" type="ORF">H6F99_05440</name>
</gene>
<dbReference type="EMBL" id="JACJQT010000009">
    <property type="protein sequence ID" value="MBD2277780.1"/>
    <property type="molecule type" value="Genomic_DNA"/>
</dbReference>
<organism evidence="1 2">
    <name type="scientific">Aphanizomenon flos-aquae FACHB-1040</name>
    <dbReference type="NCBI Taxonomy" id="2692887"/>
    <lineage>
        <taxon>Bacteria</taxon>
        <taxon>Bacillati</taxon>
        <taxon>Cyanobacteriota</taxon>
        <taxon>Cyanophyceae</taxon>
        <taxon>Nostocales</taxon>
        <taxon>Aphanizomenonaceae</taxon>
        <taxon>Aphanizomenon</taxon>
    </lineage>
</organism>
<evidence type="ECO:0000313" key="2">
    <source>
        <dbReference type="Proteomes" id="UP000606721"/>
    </source>
</evidence>
<comment type="caution">
    <text evidence="1">The sequence shown here is derived from an EMBL/GenBank/DDBJ whole genome shotgun (WGS) entry which is preliminary data.</text>
</comment>
<protein>
    <submittedName>
        <fullName evidence="1">Alpha/beta hydrolase</fullName>
    </submittedName>
</protein>
<dbReference type="GO" id="GO:0016787">
    <property type="term" value="F:hydrolase activity"/>
    <property type="evidence" value="ECO:0007669"/>
    <property type="project" value="UniProtKB-KW"/>
</dbReference>
<keyword evidence="1" id="KW-0378">Hydrolase</keyword>
<dbReference type="Proteomes" id="UP000606721">
    <property type="component" value="Unassembled WGS sequence"/>
</dbReference>
<keyword evidence="2" id="KW-1185">Reference proteome</keyword>
<proteinExistence type="predicted"/>
<reference evidence="1 2" key="1">
    <citation type="journal article" date="2020" name="ISME J.">
        <title>Comparative genomics reveals insights into cyanobacterial evolution and habitat adaptation.</title>
        <authorList>
            <person name="Chen M.Y."/>
            <person name="Teng W.K."/>
            <person name="Zhao L."/>
            <person name="Hu C.X."/>
            <person name="Zhou Y.K."/>
            <person name="Han B.P."/>
            <person name="Song L.R."/>
            <person name="Shu W.S."/>
        </authorList>
    </citation>
    <scope>NUCLEOTIDE SEQUENCE [LARGE SCALE GENOMIC DNA]</scope>
    <source>
        <strain evidence="1 2">FACHB-1040</strain>
    </source>
</reference>
<evidence type="ECO:0000313" key="1">
    <source>
        <dbReference type="EMBL" id="MBD2277780.1"/>
    </source>
</evidence>